<keyword evidence="1" id="KW-0732">Signal</keyword>
<dbReference type="AlphaFoldDB" id="A0A7K3WM14"/>
<name>A0A7K3WM14_9FLAO</name>
<dbReference type="EMBL" id="JAAGVY010000004">
    <property type="protein sequence ID" value="NEN22687.1"/>
    <property type="molecule type" value="Genomic_DNA"/>
</dbReference>
<comment type="caution">
    <text evidence="2">The sequence shown here is derived from an EMBL/GenBank/DDBJ whole genome shotgun (WGS) entry which is preliminary data.</text>
</comment>
<gene>
    <name evidence="2" type="ORF">G3O08_04095</name>
</gene>
<dbReference type="Proteomes" id="UP000486602">
    <property type="component" value="Unassembled WGS sequence"/>
</dbReference>
<dbReference type="Gene3D" id="1.25.40.10">
    <property type="entry name" value="Tetratricopeptide repeat domain"/>
    <property type="match status" value="1"/>
</dbReference>
<evidence type="ECO:0000256" key="1">
    <source>
        <dbReference type="SAM" id="SignalP"/>
    </source>
</evidence>
<sequence>MKNQLSVLVLFFFTLTLSAQSPTYQKAMGQAMTAFAEAQTAADFTATANTFTRIAAAGDGEYLPDYYAALSLINQSFRVKDSAERDQLADKAMEHIDAAERISPKNVELEVLRGYALTAKMVVDPSTRGQKYSPMIAQHYGKAMQMDPQNPRAAAMMARNELGVAQFFGSEPTKACALAGRSLELFENETPDGFEPRWGKDVAMEVAAACN</sequence>
<keyword evidence="3" id="KW-1185">Reference proteome</keyword>
<dbReference type="RefSeq" id="WP_163283406.1">
    <property type="nucleotide sequence ID" value="NZ_JAAGVY010000004.1"/>
</dbReference>
<organism evidence="2 3">
    <name type="scientific">Cryomorpha ignava</name>
    <dbReference type="NCBI Taxonomy" id="101383"/>
    <lineage>
        <taxon>Bacteria</taxon>
        <taxon>Pseudomonadati</taxon>
        <taxon>Bacteroidota</taxon>
        <taxon>Flavobacteriia</taxon>
        <taxon>Flavobacteriales</taxon>
        <taxon>Cryomorphaceae</taxon>
        <taxon>Cryomorpha</taxon>
    </lineage>
</organism>
<evidence type="ECO:0000313" key="2">
    <source>
        <dbReference type="EMBL" id="NEN22687.1"/>
    </source>
</evidence>
<feature type="chain" id="PRO_5029795066" description="Tetratricopeptide repeat protein" evidence="1">
    <location>
        <begin position="20"/>
        <end position="211"/>
    </location>
</feature>
<feature type="signal peptide" evidence="1">
    <location>
        <begin position="1"/>
        <end position="19"/>
    </location>
</feature>
<reference evidence="2 3" key="1">
    <citation type="submission" date="2020-02" db="EMBL/GenBank/DDBJ databases">
        <title>Out from the shadows clarifying the taxonomy of the family Cryomorphaceae and related taxa by utilizing the GTDB taxonomic framework.</title>
        <authorList>
            <person name="Bowman J.P."/>
        </authorList>
    </citation>
    <scope>NUCLEOTIDE SEQUENCE [LARGE SCALE GENOMIC DNA]</scope>
    <source>
        <strain evidence="2 3">QSSC 1-22</strain>
    </source>
</reference>
<dbReference type="InterPro" id="IPR011990">
    <property type="entry name" value="TPR-like_helical_dom_sf"/>
</dbReference>
<evidence type="ECO:0000313" key="3">
    <source>
        <dbReference type="Proteomes" id="UP000486602"/>
    </source>
</evidence>
<proteinExistence type="predicted"/>
<evidence type="ECO:0008006" key="4">
    <source>
        <dbReference type="Google" id="ProtNLM"/>
    </source>
</evidence>
<accession>A0A7K3WM14</accession>
<protein>
    <recommendedName>
        <fullName evidence="4">Tetratricopeptide repeat protein</fullName>
    </recommendedName>
</protein>